<dbReference type="RefSeq" id="WP_327787363.1">
    <property type="nucleotide sequence ID" value="NZ_JARGEQ010000006.1"/>
</dbReference>
<keyword evidence="8" id="KW-1185">Reference proteome</keyword>
<evidence type="ECO:0000256" key="2">
    <source>
        <dbReference type="ARBA" id="ARBA00006099"/>
    </source>
</evidence>
<dbReference type="Pfam" id="PF13531">
    <property type="entry name" value="SBP_bac_11"/>
    <property type="match status" value="1"/>
</dbReference>
<reference evidence="7 8" key="1">
    <citation type="submission" date="2023-03" db="EMBL/GenBank/DDBJ databases">
        <title>YIM 152171 draft genome.</title>
        <authorList>
            <person name="Yang Z."/>
        </authorList>
    </citation>
    <scope>NUCLEOTIDE SEQUENCE [LARGE SCALE GENOMIC DNA]</scope>
    <source>
        <strain evidence="7 8">YIM 152171</strain>
    </source>
</reference>
<organism evidence="7 8">
    <name type="scientific">Marinimicrococcus flavescens</name>
    <dbReference type="NCBI Taxonomy" id="3031815"/>
    <lineage>
        <taxon>Bacteria</taxon>
        <taxon>Pseudomonadati</taxon>
        <taxon>Pseudomonadota</taxon>
        <taxon>Alphaproteobacteria</taxon>
        <taxon>Geminicoccales</taxon>
        <taxon>Geminicoccaceae</taxon>
        <taxon>Marinimicrococcus</taxon>
    </lineage>
</organism>
<comment type="similarity">
    <text evidence="2">Belongs to the prokaryotic sulfate-binding protein family.</text>
</comment>
<dbReference type="PANTHER" id="PTHR30368">
    <property type="entry name" value="SULFATE-BINDING PROTEIN"/>
    <property type="match status" value="1"/>
</dbReference>
<proteinExistence type="inferred from homology"/>
<feature type="signal peptide" evidence="6">
    <location>
        <begin position="1"/>
        <end position="29"/>
    </location>
</feature>
<dbReference type="SUPFAM" id="SSF53850">
    <property type="entry name" value="Periplasmic binding protein-like II"/>
    <property type="match status" value="1"/>
</dbReference>
<evidence type="ECO:0000256" key="6">
    <source>
        <dbReference type="SAM" id="SignalP"/>
    </source>
</evidence>
<dbReference type="GO" id="GO:0042597">
    <property type="term" value="C:periplasmic space"/>
    <property type="evidence" value="ECO:0007669"/>
    <property type="project" value="UniProtKB-SubCell"/>
</dbReference>
<gene>
    <name evidence="7" type="ORF">PZ740_00985</name>
</gene>
<evidence type="ECO:0000256" key="3">
    <source>
        <dbReference type="ARBA" id="ARBA00022448"/>
    </source>
</evidence>
<keyword evidence="4 6" id="KW-0732">Signal</keyword>
<dbReference type="GO" id="GO:0140104">
    <property type="term" value="F:molecular carrier activity"/>
    <property type="evidence" value="ECO:0007669"/>
    <property type="project" value="InterPro"/>
</dbReference>
<dbReference type="PANTHER" id="PTHR30368:SF2">
    <property type="entry name" value="SULFATE-BINDING PROTEIN"/>
    <property type="match status" value="1"/>
</dbReference>
<evidence type="ECO:0000256" key="1">
    <source>
        <dbReference type="ARBA" id="ARBA00004418"/>
    </source>
</evidence>
<evidence type="ECO:0000313" key="7">
    <source>
        <dbReference type="EMBL" id="MDF1584955.1"/>
    </source>
</evidence>
<name>A0AAP3XQH6_9PROT</name>
<protein>
    <submittedName>
        <fullName evidence="7">Substrate-binding domain-containing protein</fullName>
    </submittedName>
</protein>
<feature type="chain" id="PRO_5043014758" evidence="6">
    <location>
        <begin position="30"/>
        <end position="315"/>
    </location>
</feature>
<keyword evidence="3" id="KW-0813">Transport</keyword>
<evidence type="ECO:0000313" key="8">
    <source>
        <dbReference type="Proteomes" id="UP001301140"/>
    </source>
</evidence>
<comment type="subcellular location">
    <subcellularLocation>
        <location evidence="1">Periplasm</location>
    </subcellularLocation>
</comment>
<comment type="caution">
    <text evidence="7">The sequence shown here is derived from an EMBL/GenBank/DDBJ whole genome shotgun (WGS) entry which is preliminary data.</text>
</comment>
<dbReference type="EMBL" id="JARGEQ010000006">
    <property type="protein sequence ID" value="MDF1584955.1"/>
    <property type="molecule type" value="Genomic_DNA"/>
</dbReference>
<sequence length="315" mass="34139">MTQRAGHALVAALLAVLVALLLSARTAAAAERTLVQLAEEVSIGLLEEVNGLFARDWQERTGERVRFRLAVLPAQRQARALAAGLTPDFASARALTDAASPAEAAVYATTIVFLARTARGREARDWGDLLAPQVRVLAADPRRSDVGRWSYLAAWSWALEAAGGDREAALARVRALYRKAELLRSVTPATARDFLRRGRQDVLLWYESEAHELAGRDSRAAVRTPPVSLRVETAPLVPAGDGDGDALRHAYLELLDGPLGREAAARHHFRGAAAAETAELPALRLATVEEHLGGWQRVEEEHFAPGGLLERVLAR</sequence>
<evidence type="ECO:0000256" key="4">
    <source>
        <dbReference type="ARBA" id="ARBA00022729"/>
    </source>
</evidence>
<evidence type="ECO:0000256" key="5">
    <source>
        <dbReference type="ARBA" id="ARBA00022764"/>
    </source>
</evidence>
<dbReference type="Proteomes" id="UP001301140">
    <property type="component" value="Unassembled WGS sequence"/>
</dbReference>
<dbReference type="AlphaFoldDB" id="A0AAP3XQH6"/>
<dbReference type="Gene3D" id="3.40.190.10">
    <property type="entry name" value="Periplasmic binding protein-like II"/>
    <property type="match status" value="2"/>
</dbReference>
<accession>A0AAP3XQH6</accession>
<keyword evidence="5" id="KW-0574">Periplasm</keyword>
<dbReference type="GO" id="GO:1902358">
    <property type="term" value="P:sulfate transmembrane transport"/>
    <property type="evidence" value="ECO:0007669"/>
    <property type="project" value="InterPro"/>
</dbReference>
<dbReference type="InterPro" id="IPR005669">
    <property type="entry name" value="Thiosulph/SO4-bd"/>
</dbReference>